<reference evidence="3 4" key="1">
    <citation type="submission" date="2018-11" db="EMBL/GenBank/DDBJ databases">
        <title>Genomic Encyclopedia of Type Strains, Phase IV (KMG-IV): sequencing the most valuable type-strain genomes for metagenomic binning, comparative biology and taxonomic classification.</title>
        <authorList>
            <person name="Goeker M."/>
        </authorList>
    </citation>
    <scope>NUCLEOTIDE SEQUENCE [LARGE SCALE GENOMIC DNA]</scope>
    <source>
        <strain evidence="3 4">DSM 11977</strain>
    </source>
</reference>
<sequence length="958" mass="103971">MFFLVLGVVGATEFNNASNTEDSNLMTDNVDSLSVENKLEVSNEDSISEANLVNSHDDNLNNYSDSDVLSNYEDDYGNVQASNYAEIGNTNSVRSDVLSVSNDDNLAASSKVSAKVDVVDTHYSKSATYFKVTLKDTKGNSISNQKISFKVNGVTYTATTDKNGIASVKTAALSVGTYTVAIKYAGSSKYAAVALSKKVKVLSSVSGSDITKYYGPVVQYSVKFWKNYNALANTKVSFKVNGITYTKTTDKNGVAKLPVNLAPGKYVITTINPYSGEKLSNKCISLRDGTTLTHGSTNTYITPNKKHSFTVTLKSKHGILIKNKNVVFKYNNKKVTVKTNSNGKATLSIPALSKGTYYISYSYSGDKYYSGSSGSGKLYVKNPTTKITSSKLKMQYKDGSKFAVKLTKNGKVLANKKVKLTFNGKTYTEKTNSKGIAYLTVPTVKPATYNIKYQYLTPSYFNYCYGSNKIVVSKQTAKVSAGDLVMNYKDGSVYKVVVKNKFGNPLKNIKVKFTINGKTYTKTTDSNGVAKQSIGLNIGYYSVKTVLSNNYYAHGAIYKHISVKGTKFVGGNIHVAVGKTAYYSVKLLDYKNNPIKSTEVTFILDGKKYTATTSSKGVAKVNLGVLSAGTHNVKYSQGEYSGSSNIYVADKVTIKQIIAASGNVQKYIQKNHRLPSTVNIGGVTYSTNQYLYLVSKAIVNLKSNVKSAIYVKNVDGPSNPSSTYAAGNLYDYLSVANSVVKNSDSKGSVPNTVSSKVGTIGYKSLVYAFARVVAFYGDDDRLPSFVEIKSLSGTSSDSNINSKNTISNLKAYLAASTNCQVNNAKIKQLVGKLTNGLKSEKSKATAIYNYVRDTISYSFYYDTKHGAVGTLNAKSGNCVDHSHLLAAMFRTAGLATRYVHGSCTFSSGSTYGHVWTQVLIDNTWTVADATSSRNSLGKIANWNTKSYRLNGYYSSLPF</sequence>
<dbReference type="Gene3D" id="2.60.40.10">
    <property type="entry name" value="Immunoglobulins"/>
    <property type="match status" value="4"/>
</dbReference>
<dbReference type="PANTHER" id="PTHR33490">
    <property type="entry name" value="BLR5614 PROTEIN-RELATED"/>
    <property type="match status" value="1"/>
</dbReference>
<feature type="domain" description="Big-1" evidence="2">
    <location>
        <begin position="104"/>
        <end position="196"/>
    </location>
</feature>
<dbReference type="SMART" id="SM00634">
    <property type="entry name" value="BID_1"/>
    <property type="match status" value="3"/>
</dbReference>
<dbReference type="AlphaFoldDB" id="A0A3N5C5H8"/>
<gene>
    <name evidence="3" type="ORF">EDC42_0934</name>
</gene>
<dbReference type="InterPro" id="IPR013783">
    <property type="entry name" value="Ig-like_fold"/>
</dbReference>
<evidence type="ECO:0000256" key="1">
    <source>
        <dbReference type="ARBA" id="ARBA00010116"/>
    </source>
</evidence>
<evidence type="ECO:0000313" key="4">
    <source>
        <dbReference type="Proteomes" id="UP000271783"/>
    </source>
</evidence>
<dbReference type="EMBL" id="RKRG01000002">
    <property type="protein sequence ID" value="RPF51601.1"/>
    <property type="molecule type" value="Genomic_DNA"/>
</dbReference>
<dbReference type="Proteomes" id="UP000271783">
    <property type="component" value="Unassembled WGS sequence"/>
</dbReference>
<accession>A0A3N5C5H8</accession>
<comment type="caution">
    <text evidence="3">The sequence shown here is derived from an EMBL/GenBank/DDBJ whole genome shotgun (WGS) entry which is preliminary data.</text>
</comment>
<comment type="similarity">
    <text evidence="1">Belongs to the intimin/invasin family.</text>
</comment>
<dbReference type="InterPro" id="IPR003344">
    <property type="entry name" value="Big_1_dom"/>
</dbReference>
<dbReference type="InterPro" id="IPR002931">
    <property type="entry name" value="Transglutaminase-like"/>
</dbReference>
<dbReference type="SMART" id="SM00460">
    <property type="entry name" value="TGc"/>
    <property type="match status" value="1"/>
</dbReference>
<dbReference type="InterPro" id="IPR008964">
    <property type="entry name" value="Invasin/intimin_cell_adhesion"/>
</dbReference>
<dbReference type="Gene3D" id="3.10.620.30">
    <property type="match status" value="1"/>
</dbReference>
<dbReference type="PANTHER" id="PTHR33490:SF3">
    <property type="entry name" value="CONSERVED INTEGRAL MEMBRANE PROTEIN"/>
    <property type="match status" value="1"/>
</dbReference>
<dbReference type="InterPro" id="IPR038765">
    <property type="entry name" value="Papain-like_cys_pep_sf"/>
</dbReference>
<dbReference type="Pfam" id="PF01841">
    <property type="entry name" value="Transglut_core"/>
    <property type="match status" value="1"/>
</dbReference>
<dbReference type="SUPFAM" id="SSF49373">
    <property type="entry name" value="Invasin/intimin cell-adhesion fragments"/>
    <property type="match status" value="4"/>
</dbReference>
<proteinExistence type="inferred from homology"/>
<organism evidence="3 4">
    <name type="scientific">Methanobrevibacter gottschalkii DSM 11977</name>
    <dbReference type="NCBI Taxonomy" id="1122229"/>
    <lineage>
        <taxon>Archaea</taxon>
        <taxon>Methanobacteriati</taxon>
        <taxon>Methanobacteriota</taxon>
        <taxon>Methanomada group</taxon>
        <taxon>Methanobacteria</taxon>
        <taxon>Methanobacteriales</taxon>
        <taxon>Methanobacteriaceae</taxon>
        <taxon>Methanobrevibacter</taxon>
    </lineage>
</organism>
<dbReference type="RefSeq" id="WP_123833406.1">
    <property type="nucleotide sequence ID" value="NZ_RKRG01000002.1"/>
</dbReference>
<dbReference type="SUPFAM" id="SSF54001">
    <property type="entry name" value="Cysteine proteinases"/>
    <property type="match status" value="1"/>
</dbReference>
<dbReference type="PROSITE" id="PS51127">
    <property type="entry name" value="BIG1"/>
    <property type="match status" value="1"/>
</dbReference>
<keyword evidence="4" id="KW-1185">Reference proteome</keyword>
<evidence type="ECO:0000259" key="2">
    <source>
        <dbReference type="PROSITE" id="PS51127"/>
    </source>
</evidence>
<name>A0A3N5C5H8_9EURY</name>
<protein>
    <submittedName>
        <fullName evidence="3">Ig-like domain-containing protein</fullName>
    </submittedName>
</protein>
<evidence type="ECO:0000313" key="3">
    <source>
        <dbReference type="EMBL" id="RPF51601.1"/>
    </source>
</evidence>